<dbReference type="PROSITE" id="PS50880">
    <property type="entry name" value="TOPRIM"/>
    <property type="match status" value="1"/>
</dbReference>
<dbReference type="PRINTS" id="PR00417">
    <property type="entry name" value="PRTPISMRASEI"/>
</dbReference>
<dbReference type="InterPro" id="IPR000380">
    <property type="entry name" value="Topo_IA"/>
</dbReference>
<dbReference type="InterPro" id="IPR013825">
    <property type="entry name" value="Topo_IA_cen_sub2"/>
</dbReference>
<dbReference type="AlphaFoldDB" id="A0A0R2FWN8"/>
<dbReference type="GO" id="GO:0003677">
    <property type="term" value="F:DNA binding"/>
    <property type="evidence" value="ECO:0007669"/>
    <property type="project" value="UniProtKB-KW"/>
</dbReference>
<name>A0A0R2FWN8_9LACO</name>
<dbReference type="Gene3D" id="2.70.20.10">
    <property type="entry name" value="Topoisomerase I, domain 3"/>
    <property type="match status" value="1"/>
</dbReference>
<reference evidence="6 7" key="1">
    <citation type="journal article" date="2015" name="Genome Announc.">
        <title>Expanding the biotechnology potential of lactobacilli through comparative genomics of 213 strains and associated genera.</title>
        <authorList>
            <person name="Sun Z."/>
            <person name="Harris H.M."/>
            <person name="McCann A."/>
            <person name="Guo C."/>
            <person name="Argimon S."/>
            <person name="Zhang W."/>
            <person name="Yang X."/>
            <person name="Jeffery I.B."/>
            <person name="Cooney J.C."/>
            <person name="Kagawa T.F."/>
            <person name="Liu W."/>
            <person name="Song Y."/>
            <person name="Salvetti E."/>
            <person name="Wrobel A."/>
            <person name="Rasinkangas P."/>
            <person name="Parkhill J."/>
            <person name="Rea M.C."/>
            <person name="O'Sullivan O."/>
            <person name="Ritari J."/>
            <person name="Douillard F.P."/>
            <person name="Paul Ross R."/>
            <person name="Yang R."/>
            <person name="Briner A.E."/>
            <person name="Felis G.E."/>
            <person name="de Vos W.M."/>
            <person name="Barrangou R."/>
            <person name="Klaenhammer T.R."/>
            <person name="Caufield P.W."/>
            <person name="Cui Y."/>
            <person name="Zhang H."/>
            <person name="O'Toole P.W."/>
        </authorList>
    </citation>
    <scope>NUCLEOTIDE SEQUENCE [LARGE SCALE GENOMIC DNA]</scope>
    <source>
        <strain evidence="6 7">DSM 20190</strain>
    </source>
</reference>
<dbReference type="STRING" id="1123500.GCA_000420365_01304"/>
<dbReference type="InterPro" id="IPR006171">
    <property type="entry name" value="TOPRIM_dom"/>
</dbReference>
<dbReference type="PROSITE" id="PS00396">
    <property type="entry name" value="TOPO_IA_1"/>
    <property type="match status" value="1"/>
</dbReference>
<dbReference type="PATRIC" id="fig|1123500.6.peg.1247"/>
<evidence type="ECO:0000256" key="3">
    <source>
        <dbReference type="ARBA" id="ARBA00023235"/>
    </source>
</evidence>
<dbReference type="Proteomes" id="UP000051296">
    <property type="component" value="Unassembled WGS sequence"/>
</dbReference>
<dbReference type="InterPro" id="IPR013826">
    <property type="entry name" value="Topo_IA_cen_sub3"/>
</dbReference>
<gene>
    <name evidence="6" type="ORF">IV68_GL001248</name>
</gene>
<comment type="caution">
    <text evidence="6">The sequence shown here is derived from an EMBL/GenBank/DDBJ whole genome shotgun (WGS) entry which is preliminary data.</text>
</comment>
<dbReference type="Pfam" id="PF01751">
    <property type="entry name" value="Toprim"/>
    <property type="match status" value="1"/>
</dbReference>
<keyword evidence="3 6" id="KW-0413">Isomerase</keyword>
<organism evidence="6 7">
    <name type="scientific">Weissella halotolerans DSM 20190</name>
    <dbReference type="NCBI Taxonomy" id="1123500"/>
    <lineage>
        <taxon>Bacteria</taxon>
        <taxon>Bacillati</taxon>
        <taxon>Bacillota</taxon>
        <taxon>Bacilli</taxon>
        <taxon>Lactobacillales</taxon>
        <taxon>Lactobacillaceae</taxon>
        <taxon>Weissella</taxon>
    </lineage>
</organism>
<keyword evidence="7" id="KW-1185">Reference proteome</keyword>
<dbReference type="PANTHER" id="PTHR11390">
    <property type="entry name" value="PROKARYOTIC DNA TOPOISOMERASE"/>
    <property type="match status" value="1"/>
</dbReference>
<feature type="domain" description="Toprim" evidence="4">
    <location>
        <begin position="3"/>
        <end position="151"/>
    </location>
</feature>
<accession>A0A0R2FWN8</accession>
<dbReference type="OrthoDB" id="9803554at2"/>
<sequence>MKRYLILTEKASAAQNFKRALGGESGHFADFDYHIVSLRGHLLTFKEPEEMVPTAYQKQFKSWQLANMPWPLEQIQWQRQVIKGGQGKYRRGQTNHQLLKAIQLESRQGYDAIVIATDTDPSGEGDLLAFEVLEAIGWQGSVLRANFMDESKKEIQAALQKLKDVSNKWAHGPYLKGESRSRWDYLSMQLTRIATTLAKKAGYPVLAREGRLKSVIIWRIYQQLAAIKAYVKKPYFEVQFTDPAGHIFKRQVPAGQVVPWRFTDAAAAKAEAASYHASRVVNEKRQQKRQTPPPLLDLAGIAARLAPQGYSAKEVLATYQKLYEAQYVSYPRTEDRTVTPEQFRGLLPLVDRIAALVAVPADLLTHRQPRKTHVQAKGAHGANRPGEKVPKTLAELRRYGASAQAIYTLVAKSYLAMLAEDYDYEQVTAELADYPTFKTRYNEPISLNFKLILMAPQEDAGDQSISKGVLGPMAEPLVKEGVNPKPSAPTTKSIMHYLETEGVGTGATRVATLSEMSQGHRALLNETKGRLALTTAGEVSAALLADTWIASPKITKRLFTMMDEVGDFNLSMDQVLASASQVVNHDLPVMEANAQTLPQVVKRPVKTKSPAKKARPAEKVAGAFAGKEVTFNRQWGQHRFTDQEVTALLKGESITFDYQARGKTPRPVTGKLALQTFKGRRYYGFKAERPGKKKNLRS</sequence>
<dbReference type="SMART" id="SM00437">
    <property type="entry name" value="TOP1Ac"/>
    <property type="match status" value="1"/>
</dbReference>
<keyword evidence="2" id="KW-0238">DNA-binding</keyword>
<evidence type="ECO:0000313" key="6">
    <source>
        <dbReference type="EMBL" id="KRN30821.1"/>
    </source>
</evidence>
<dbReference type="Gene3D" id="1.10.290.10">
    <property type="entry name" value="Topoisomerase I, domain 4"/>
    <property type="match status" value="1"/>
</dbReference>
<dbReference type="EMBL" id="JQAX01000005">
    <property type="protein sequence ID" value="KRN30821.1"/>
    <property type="molecule type" value="Genomic_DNA"/>
</dbReference>
<dbReference type="RefSeq" id="WP_022792015.1">
    <property type="nucleotide sequence ID" value="NZ_ATUU01000005.1"/>
</dbReference>
<dbReference type="GO" id="GO:0003917">
    <property type="term" value="F:DNA topoisomerase type I (single strand cut, ATP-independent) activity"/>
    <property type="evidence" value="ECO:0007669"/>
    <property type="project" value="InterPro"/>
</dbReference>
<dbReference type="Gene3D" id="3.40.50.140">
    <property type="match status" value="1"/>
</dbReference>
<dbReference type="Pfam" id="PF01131">
    <property type="entry name" value="Topoisom_bac"/>
    <property type="match status" value="1"/>
</dbReference>
<dbReference type="GO" id="GO:0006265">
    <property type="term" value="P:DNA topological change"/>
    <property type="evidence" value="ECO:0007669"/>
    <property type="project" value="InterPro"/>
</dbReference>
<proteinExistence type="predicted"/>
<dbReference type="GO" id="GO:0043597">
    <property type="term" value="C:cytoplasmic replication fork"/>
    <property type="evidence" value="ECO:0007669"/>
    <property type="project" value="TreeGrafter"/>
</dbReference>
<dbReference type="InterPro" id="IPR023406">
    <property type="entry name" value="Topo_IA_AS"/>
</dbReference>
<dbReference type="Gene3D" id="1.10.460.10">
    <property type="entry name" value="Topoisomerase I, domain 2"/>
    <property type="match status" value="1"/>
</dbReference>
<evidence type="ECO:0000256" key="2">
    <source>
        <dbReference type="ARBA" id="ARBA00023125"/>
    </source>
</evidence>
<feature type="domain" description="Topo IA-type catalytic" evidence="5">
    <location>
        <begin position="169"/>
        <end position="587"/>
    </location>
</feature>
<dbReference type="GO" id="GO:0006310">
    <property type="term" value="P:DNA recombination"/>
    <property type="evidence" value="ECO:0007669"/>
    <property type="project" value="TreeGrafter"/>
</dbReference>
<dbReference type="InterPro" id="IPR013497">
    <property type="entry name" value="Topo_IA_cen"/>
</dbReference>
<dbReference type="InterPro" id="IPR003602">
    <property type="entry name" value="Topo_IA_DNA-bd_dom"/>
</dbReference>
<evidence type="ECO:0000313" key="7">
    <source>
        <dbReference type="Proteomes" id="UP000051296"/>
    </source>
</evidence>
<dbReference type="PROSITE" id="PS52039">
    <property type="entry name" value="TOPO_IA_2"/>
    <property type="match status" value="1"/>
</dbReference>
<dbReference type="GO" id="GO:0006281">
    <property type="term" value="P:DNA repair"/>
    <property type="evidence" value="ECO:0007669"/>
    <property type="project" value="TreeGrafter"/>
</dbReference>
<dbReference type="eggNOG" id="COG0550">
    <property type="taxonomic scope" value="Bacteria"/>
</dbReference>
<keyword evidence="1" id="KW-0799">Topoisomerase</keyword>
<evidence type="ECO:0000259" key="4">
    <source>
        <dbReference type="PROSITE" id="PS50880"/>
    </source>
</evidence>
<dbReference type="InterPro" id="IPR023405">
    <property type="entry name" value="Topo_IA_core_domain"/>
</dbReference>
<dbReference type="InterPro" id="IPR013824">
    <property type="entry name" value="Topo_IA_cen_sub1"/>
</dbReference>
<evidence type="ECO:0000256" key="1">
    <source>
        <dbReference type="ARBA" id="ARBA00023029"/>
    </source>
</evidence>
<dbReference type="SUPFAM" id="SSF56712">
    <property type="entry name" value="Prokaryotic type I DNA topoisomerase"/>
    <property type="match status" value="1"/>
</dbReference>
<dbReference type="InParanoid" id="A0A0R2FWN8"/>
<evidence type="ECO:0000259" key="5">
    <source>
        <dbReference type="PROSITE" id="PS52039"/>
    </source>
</evidence>
<protein>
    <submittedName>
        <fullName evidence="6">Topoisomerase IA</fullName>
    </submittedName>
</protein>
<dbReference type="PANTHER" id="PTHR11390:SF21">
    <property type="entry name" value="DNA TOPOISOMERASE 3-ALPHA"/>
    <property type="match status" value="1"/>
</dbReference>